<keyword evidence="2" id="KW-1185">Reference proteome</keyword>
<accession>A0A879R1G0</accession>
<sequence length="66" mass="7637">MRRVTVRPKSSKAKNRLANSMGGNAICIVEQDKGDGMLFLASENQKYFFWVNVSNDCHWETEWEVL</sequence>
<reference evidence="1" key="1">
    <citation type="submission" date="2020-09" db="EMBL/GenBank/DDBJ databases">
        <authorList>
            <person name="Zhang D."/>
            <person name="Hatherill J.R."/>
            <person name="Ramirez J.F."/>
            <person name="Edinger B."/>
            <person name="Balarin R."/>
            <person name="Sullivan A."/>
            <person name="Humpal K.M."/>
            <person name="Guseva A."/>
            <person name="Butela K.A."/>
            <person name="Garlena R.A."/>
            <person name="Russell D.A."/>
            <person name="Pope W.H."/>
            <person name="Jacobs-Sera D."/>
            <person name="Hatfull G.F."/>
        </authorList>
    </citation>
    <scope>NUCLEOTIDE SEQUENCE</scope>
</reference>
<dbReference type="EMBL" id="MW015081">
    <property type="protein sequence ID" value="QPX48033.1"/>
    <property type="molecule type" value="Genomic_DNA"/>
</dbReference>
<dbReference type="RefSeq" id="YP_010670043.1">
    <property type="nucleotide sequence ID" value="NC_070963.1"/>
</dbReference>
<organism evidence="1 2">
    <name type="scientific">Synechococcus phage S-SRM01</name>
    <dbReference type="NCBI Taxonomy" id="2781608"/>
    <lineage>
        <taxon>Viruses</taxon>
        <taxon>Duplodnaviria</taxon>
        <taxon>Heunggongvirae</taxon>
        <taxon>Uroviricota</taxon>
        <taxon>Caudoviricetes</taxon>
        <taxon>Pantevenvirales</taxon>
        <taxon>Kyanoviridae</taxon>
        <taxon>Serangoonvirus</taxon>
        <taxon>Serangoonvirus essarone</taxon>
    </lineage>
</organism>
<dbReference type="Proteomes" id="UP000664915">
    <property type="component" value="Segment"/>
</dbReference>
<dbReference type="KEGG" id="vg:77946238"/>
<evidence type="ECO:0000313" key="2">
    <source>
        <dbReference type="Proteomes" id="UP000664915"/>
    </source>
</evidence>
<evidence type="ECO:0000313" key="1">
    <source>
        <dbReference type="EMBL" id="QPX48033.1"/>
    </source>
</evidence>
<proteinExistence type="predicted"/>
<name>A0A879R1G0_9CAUD</name>
<protein>
    <submittedName>
        <fullName evidence="1">Uncharacterized protein</fullName>
    </submittedName>
</protein>
<dbReference type="GeneID" id="77946238"/>